<protein>
    <submittedName>
        <fullName evidence="2">Uncharacterized protein</fullName>
    </submittedName>
</protein>
<evidence type="ECO:0000313" key="2">
    <source>
        <dbReference type="WBParaSite" id="nRc.2.0.1.t43366-RA"/>
    </source>
</evidence>
<evidence type="ECO:0000313" key="1">
    <source>
        <dbReference type="Proteomes" id="UP000887565"/>
    </source>
</evidence>
<dbReference type="AlphaFoldDB" id="A0A915KX30"/>
<dbReference type="Proteomes" id="UP000887565">
    <property type="component" value="Unplaced"/>
</dbReference>
<sequence>MMTGAQMLAAIAQQQPLAAATNSLTEVANAFGEILCAINNDVSIIEASPFPMATALRSPKIGVLREVHPCVGLVIDFPGEEPISSDEDEE</sequence>
<accession>A0A915KX30</accession>
<keyword evidence="1" id="KW-1185">Reference proteome</keyword>
<proteinExistence type="predicted"/>
<dbReference type="WBParaSite" id="nRc.2.0.1.t43366-RA">
    <property type="protein sequence ID" value="nRc.2.0.1.t43366-RA"/>
    <property type="gene ID" value="nRc.2.0.1.g43366"/>
</dbReference>
<organism evidence="1 2">
    <name type="scientific">Romanomermis culicivorax</name>
    <name type="common">Nematode worm</name>
    <dbReference type="NCBI Taxonomy" id="13658"/>
    <lineage>
        <taxon>Eukaryota</taxon>
        <taxon>Metazoa</taxon>
        <taxon>Ecdysozoa</taxon>
        <taxon>Nematoda</taxon>
        <taxon>Enoplea</taxon>
        <taxon>Dorylaimia</taxon>
        <taxon>Mermithida</taxon>
        <taxon>Mermithoidea</taxon>
        <taxon>Mermithidae</taxon>
        <taxon>Romanomermis</taxon>
    </lineage>
</organism>
<reference evidence="2" key="1">
    <citation type="submission" date="2022-11" db="UniProtKB">
        <authorList>
            <consortium name="WormBaseParasite"/>
        </authorList>
    </citation>
    <scope>IDENTIFICATION</scope>
</reference>
<name>A0A915KX30_ROMCU</name>